<gene>
    <name evidence="1" type="ORF">C4532_09175</name>
</gene>
<accession>A0A419EYZ4</accession>
<dbReference type="Proteomes" id="UP000285961">
    <property type="component" value="Unassembled WGS sequence"/>
</dbReference>
<protein>
    <recommendedName>
        <fullName evidence="3">Zinc-finger domain-containing protein</fullName>
    </recommendedName>
</protein>
<sequence length="286" mass="32231">MHPSRDDLRHFVDGQLSDSRLRTEIARHLEFCEFCADFCADYRDLTQPLPTEDPSPLSEAEIRLRERLRIAALPGTVIDLLPLTAETSDLSEPYMAADGLPAKKPDITNLATLFSEEPEIVLRVMRDSALGRDYLQVVAADTEMAAHVMVCLPDLGCEFVTDASGRADLDLSGADNIDRLKWQIRMPEAVFSLEPLQYDPERIEYAEEIILETERRDRIEIRFEGRTDGKQLVVRVLEIDGNREFTPVRVLVSQSGRNQLATGKPGRTVEFGPIDASTSIQIRLYS</sequence>
<proteinExistence type="predicted"/>
<reference evidence="1 2" key="1">
    <citation type="journal article" date="2017" name="ISME J.">
        <title>Energy and carbon metabolisms in a deep terrestrial subsurface fluid microbial community.</title>
        <authorList>
            <person name="Momper L."/>
            <person name="Jungbluth S.P."/>
            <person name="Lee M.D."/>
            <person name="Amend J.P."/>
        </authorList>
    </citation>
    <scope>NUCLEOTIDE SEQUENCE [LARGE SCALE GENOMIC DNA]</scope>
    <source>
        <strain evidence="1">SURF_17</strain>
    </source>
</reference>
<dbReference type="AlphaFoldDB" id="A0A419EYZ4"/>
<comment type="caution">
    <text evidence="1">The sequence shown here is derived from an EMBL/GenBank/DDBJ whole genome shotgun (WGS) entry which is preliminary data.</text>
</comment>
<organism evidence="1 2">
    <name type="scientific">Candidatus Abyssobacteria bacterium SURF_17</name>
    <dbReference type="NCBI Taxonomy" id="2093361"/>
    <lineage>
        <taxon>Bacteria</taxon>
        <taxon>Pseudomonadati</taxon>
        <taxon>Candidatus Hydrogenedentota</taxon>
        <taxon>Candidatus Abyssobacteria</taxon>
    </lineage>
</organism>
<evidence type="ECO:0000313" key="2">
    <source>
        <dbReference type="Proteomes" id="UP000285961"/>
    </source>
</evidence>
<name>A0A419EYZ4_9BACT</name>
<evidence type="ECO:0008006" key="3">
    <source>
        <dbReference type="Google" id="ProtNLM"/>
    </source>
</evidence>
<evidence type="ECO:0000313" key="1">
    <source>
        <dbReference type="EMBL" id="RJP70537.1"/>
    </source>
</evidence>
<dbReference type="EMBL" id="QZKI01000069">
    <property type="protein sequence ID" value="RJP70537.1"/>
    <property type="molecule type" value="Genomic_DNA"/>
</dbReference>